<gene>
    <name evidence="1" type="ORF">D0Z00_004050</name>
</gene>
<organism evidence="1 2">
    <name type="scientific">Geotrichum galactomycetum</name>
    <dbReference type="NCBI Taxonomy" id="27317"/>
    <lineage>
        <taxon>Eukaryota</taxon>
        <taxon>Fungi</taxon>
        <taxon>Dikarya</taxon>
        <taxon>Ascomycota</taxon>
        <taxon>Saccharomycotina</taxon>
        <taxon>Dipodascomycetes</taxon>
        <taxon>Dipodascales</taxon>
        <taxon>Dipodascaceae</taxon>
        <taxon>Geotrichum</taxon>
    </lineage>
</organism>
<proteinExistence type="predicted"/>
<sequence length="1394" mass="155856">MKEKNKTKTTKGLKNKKPEKEKPVPEADNKPQTLPNGKKRFTPMNPEARKSVTSSSSWTGKLPATLLHEHCQKAKWEKVTFDMRNSKNGYTATAILGQKNPKTSQIEFLRFTPPPEVVPPQSTVLEARHFAATYTLHRIASHKNLKMILPGEHKTLWSKLDDIKKASPEKAYQYVEDPFQADRDFKVKKLEIEKSKNSEKGRKATEIKSIMRSVKETISDEKNTAAAGAGADGAESNDNNQQPPAKRVRFNKILTMSKDARTAVEQIIKKYHGFENTKQGTRLDESSDLYKSLYKTLVKIGFAKYQVVESLQICSSLSDAIEWLLIHVPEDDLPEIFANNKYKAMSASIQSNDLKFEYAVRDIKEMGYTEDLIRSQMEAVQGDKRLAITSLTHSICYDDSAVASEFTANSEEALEMWKEEVSSLEAIYEPEEFKVTDDSCCFVLKDFFKETKLNLTLWRNDSYPHKIPGITIEVLQMPDSTSKTKKLPKYVILDLIKRSGQYAIENLTGDFMIMSLAEWLKDNFETICNNPSGLSQLAKGITGVQELIPSKKPSPDTTKKQSSGRKFNRPKRNPTQMLADHKAKLETSSKLKDMIKSRKALPAWKKQENIIDIIDKNQVTLVTGETGSGKSTQVAQFVVDSFINSGNGEKVDIICSQPRRISAMGLAQRVADERASEIGDEIGYVIRGESKVSNKTLLRFVTTGVLVRMIQQGPEEFSRFSHIVVDEVHERSLDSDFLLILLKRIISINENVKIVLMSATVDPSLFINYFGGEKKVGYTHIEGRTFPVDDYYLDTILDITGYTPPSLLRGDDDYYDDDKKFDKNEPIDIGRKIIAMRNNIQYDLIANLVSYIDRQLGIEKEDGSILIFMPGVAEIDRCINAIAGISSRFYILPLHASLSPQEQRRVFPSPPAGKRKVVVSTNVAETSITIPDIVAVIDSGKVKETRYDPTTRSTQLVDCWTSLAAAKQRRGRAGRVRRGTCYKLFTSTMEAKEMPERPLPEILRAPLEQLYLTVKAMGIKDTAKFLAEAIDPPETGAIEAARDTLVSVGALEKTADESTADLTPLGKHMSMIPTDLRCAKLLVLSSIFGYMDTGLTLAAILSLRSPFISNKNNRDELRQVLNEKFGAANGVGDLLVQVRAYDEYSRLRSSNKTSSSELRRWLKDNFLSRQTLQDITSARKQYVTILQEIGFVSSSSRSALKNSGSGGAEKGSTAMIRAIIGASLAPSIANIVPPEKTFKSSNFGAIESENTDARSIKIFTPAERLFVHPASLLFGATTFIPRGERTDNEYGEYLAYARKMKTTKTFIDGLTPVNVYGLLFFASGGVTIDPLGTGVVVDEWLGLKCWPRIGILVKLLRGLFDRVVEDHLVNPVDTEKHEVLQLIENLIQVNGLLK</sequence>
<reference evidence="1 2" key="1">
    <citation type="journal article" date="2020" name="Front. Microbiol.">
        <title>Phenotypic and Genetic Characterization of the Cheese Ripening Yeast Geotrichum candidum.</title>
        <authorList>
            <person name="Perkins V."/>
            <person name="Vignola S."/>
            <person name="Lessard M.H."/>
            <person name="Plante P.L."/>
            <person name="Corbeil J."/>
            <person name="Dugat-Bony E."/>
            <person name="Frenette M."/>
            <person name="Labrie S."/>
        </authorList>
    </citation>
    <scope>NUCLEOTIDE SEQUENCE [LARGE SCALE GENOMIC DNA]</scope>
    <source>
        <strain evidence="1 2">LMA-1147</strain>
    </source>
</reference>
<evidence type="ECO:0000313" key="2">
    <source>
        <dbReference type="Proteomes" id="UP000744676"/>
    </source>
</evidence>
<comment type="caution">
    <text evidence="1">The sequence shown here is derived from an EMBL/GenBank/DDBJ whole genome shotgun (WGS) entry which is preliminary data.</text>
</comment>
<accession>A0ACB6UZH9</accession>
<dbReference type="EMBL" id="QVQA01000233">
    <property type="protein sequence ID" value="KAF5093454.1"/>
    <property type="molecule type" value="Genomic_DNA"/>
</dbReference>
<protein>
    <submittedName>
        <fullName evidence="1">Uncharacterized protein</fullName>
    </submittedName>
</protein>
<keyword evidence="2" id="KW-1185">Reference proteome</keyword>
<dbReference type="Proteomes" id="UP000744676">
    <property type="component" value="Unassembled WGS sequence"/>
</dbReference>
<evidence type="ECO:0000313" key="1">
    <source>
        <dbReference type="EMBL" id="KAF5093454.1"/>
    </source>
</evidence>
<name>A0ACB6UZH9_9ASCO</name>